<keyword evidence="7" id="KW-0539">Nucleus</keyword>
<evidence type="ECO:0000256" key="4">
    <source>
        <dbReference type="ARBA" id="ARBA00022614"/>
    </source>
</evidence>
<keyword evidence="5" id="KW-0677">Repeat</keyword>
<dbReference type="InterPro" id="IPR057125">
    <property type="entry name" value="NXF1/2/3/5-like_LRR"/>
</dbReference>
<feature type="domain" description="NTF2" evidence="9">
    <location>
        <begin position="306"/>
        <end position="486"/>
    </location>
</feature>
<dbReference type="InterPro" id="IPR032710">
    <property type="entry name" value="NTF2-like_dom_sf"/>
</dbReference>
<dbReference type="SUPFAM" id="SSF54427">
    <property type="entry name" value="NTF2-like"/>
    <property type="match status" value="1"/>
</dbReference>
<dbReference type="AlphaFoldDB" id="A0A5C3PFC8"/>
<dbReference type="InterPro" id="IPR005637">
    <property type="entry name" value="TAP_C_dom"/>
</dbReference>
<organism evidence="11 12">
    <name type="scientific">Polyporus arcularius HHB13444</name>
    <dbReference type="NCBI Taxonomy" id="1314778"/>
    <lineage>
        <taxon>Eukaryota</taxon>
        <taxon>Fungi</taxon>
        <taxon>Dikarya</taxon>
        <taxon>Basidiomycota</taxon>
        <taxon>Agaricomycotina</taxon>
        <taxon>Agaricomycetes</taxon>
        <taxon>Polyporales</taxon>
        <taxon>Polyporaceae</taxon>
        <taxon>Polyporus</taxon>
    </lineage>
</organism>
<evidence type="ECO:0000256" key="5">
    <source>
        <dbReference type="ARBA" id="ARBA00022737"/>
    </source>
</evidence>
<dbReference type="Gene3D" id="3.80.10.10">
    <property type="entry name" value="Ribonuclease Inhibitor"/>
    <property type="match status" value="1"/>
</dbReference>
<dbReference type="SUPFAM" id="SSF46934">
    <property type="entry name" value="UBA-like"/>
    <property type="match status" value="1"/>
</dbReference>
<name>A0A5C3PFC8_9APHY</name>
<dbReference type="EMBL" id="ML211131">
    <property type="protein sequence ID" value="TFK87981.1"/>
    <property type="molecule type" value="Genomic_DNA"/>
</dbReference>
<evidence type="ECO:0000256" key="8">
    <source>
        <dbReference type="SAM" id="MobiDB-lite"/>
    </source>
</evidence>
<accession>A0A5C3PFC8</accession>
<comment type="similarity">
    <text evidence="2">Belongs to the NXF family.</text>
</comment>
<evidence type="ECO:0000256" key="2">
    <source>
        <dbReference type="ARBA" id="ARBA00009285"/>
    </source>
</evidence>
<reference evidence="11 12" key="1">
    <citation type="journal article" date="2019" name="Nat. Ecol. Evol.">
        <title>Megaphylogeny resolves global patterns of mushroom evolution.</title>
        <authorList>
            <person name="Varga T."/>
            <person name="Krizsan K."/>
            <person name="Foldi C."/>
            <person name="Dima B."/>
            <person name="Sanchez-Garcia M."/>
            <person name="Sanchez-Ramirez S."/>
            <person name="Szollosi G.J."/>
            <person name="Szarkandi J.G."/>
            <person name="Papp V."/>
            <person name="Albert L."/>
            <person name="Andreopoulos W."/>
            <person name="Angelini C."/>
            <person name="Antonin V."/>
            <person name="Barry K.W."/>
            <person name="Bougher N.L."/>
            <person name="Buchanan P."/>
            <person name="Buyck B."/>
            <person name="Bense V."/>
            <person name="Catcheside P."/>
            <person name="Chovatia M."/>
            <person name="Cooper J."/>
            <person name="Damon W."/>
            <person name="Desjardin D."/>
            <person name="Finy P."/>
            <person name="Geml J."/>
            <person name="Haridas S."/>
            <person name="Hughes K."/>
            <person name="Justo A."/>
            <person name="Karasinski D."/>
            <person name="Kautmanova I."/>
            <person name="Kiss B."/>
            <person name="Kocsube S."/>
            <person name="Kotiranta H."/>
            <person name="LaButti K.M."/>
            <person name="Lechner B.E."/>
            <person name="Liimatainen K."/>
            <person name="Lipzen A."/>
            <person name="Lukacs Z."/>
            <person name="Mihaltcheva S."/>
            <person name="Morgado L.N."/>
            <person name="Niskanen T."/>
            <person name="Noordeloos M.E."/>
            <person name="Ohm R.A."/>
            <person name="Ortiz-Santana B."/>
            <person name="Ovrebo C."/>
            <person name="Racz N."/>
            <person name="Riley R."/>
            <person name="Savchenko A."/>
            <person name="Shiryaev A."/>
            <person name="Soop K."/>
            <person name="Spirin V."/>
            <person name="Szebenyi C."/>
            <person name="Tomsovsky M."/>
            <person name="Tulloss R.E."/>
            <person name="Uehling J."/>
            <person name="Grigoriev I.V."/>
            <person name="Vagvolgyi C."/>
            <person name="Papp T."/>
            <person name="Martin F.M."/>
            <person name="Miettinen O."/>
            <person name="Hibbett D.S."/>
            <person name="Nagy L.G."/>
        </authorList>
    </citation>
    <scope>NUCLEOTIDE SEQUENCE [LARGE SCALE GENOMIC DNA]</scope>
    <source>
        <strain evidence="11 12">HHB13444</strain>
    </source>
</reference>
<evidence type="ECO:0000259" key="10">
    <source>
        <dbReference type="PROSITE" id="PS51281"/>
    </source>
</evidence>
<keyword evidence="12" id="KW-1185">Reference proteome</keyword>
<evidence type="ECO:0000256" key="7">
    <source>
        <dbReference type="ARBA" id="ARBA00023242"/>
    </source>
</evidence>
<evidence type="ECO:0000259" key="9">
    <source>
        <dbReference type="PROSITE" id="PS50177"/>
    </source>
</evidence>
<dbReference type="Gene3D" id="1.10.8.10">
    <property type="entry name" value="DNA helicase RuvA subunit, C-terminal domain"/>
    <property type="match status" value="1"/>
</dbReference>
<feature type="domain" description="TAP-C" evidence="10">
    <location>
        <begin position="522"/>
        <end position="575"/>
    </location>
</feature>
<evidence type="ECO:0000256" key="1">
    <source>
        <dbReference type="ARBA" id="ARBA00004123"/>
    </source>
</evidence>
<dbReference type="Pfam" id="PF03943">
    <property type="entry name" value="TAP_C"/>
    <property type="match status" value="1"/>
</dbReference>
<dbReference type="Pfam" id="PF24048">
    <property type="entry name" value="LRR_NXF1-5"/>
    <property type="match status" value="1"/>
</dbReference>
<feature type="region of interest" description="Disordered" evidence="8">
    <location>
        <begin position="26"/>
        <end position="100"/>
    </location>
</feature>
<keyword evidence="3" id="KW-0813">Transport</keyword>
<dbReference type="InterPro" id="IPR009060">
    <property type="entry name" value="UBA-like_sf"/>
</dbReference>
<comment type="subcellular location">
    <subcellularLocation>
        <location evidence="1">Nucleus</location>
    </subcellularLocation>
</comment>
<proteinExistence type="inferred from homology"/>
<dbReference type="InterPro" id="IPR032675">
    <property type="entry name" value="LRR_dom_sf"/>
</dbReference>
<dbReference type="GO" id="GO:0005634">
    <property type="term" value="C:nucleus"/>
    <property type="evidence" value="ECO:0007669"/>
    <property type="project" value="UniProtKB-SubCell"/>
</dbReference>
<dbReference type="InterPro" id="IPR002075">
    <property type="entry name" value="NTF2_dom"/>
</dbReference>
<dbReference type="STRING" id="1314778.A0A5C3PFC8"/>
<dbReference type="GO" id="GO:0003723">
    <property type="term" value="F:RNA binding"/>
    <property type="evidence" value="ECO:0007669"/>
    <property type="project" value="TreeGrafter"/>
</dbReference>
<feature type="compositionally biased region" description="Basic residues" evidence="8">
    <location>
        <begin position="52"/>
        <end position="61"/>
    </location>
</feature>
<dbReference type="Gene3D" id="3.10.450.50">
    <property type="match status" value="1"/>
</dbReference>
<feature type="compositionally biased region" description="Basic and acidic residues" evidence="8">
    <location>
        <begin position="27"/>
        <end position="43"/>
    </location>
</feature>
<dbReference type="PROSITE" id="PS51281">
    <property type="entry name" value="TAP_C"/>
    <property type="match status" value="1"/>
</dbReference>
<dbReference type="SUPFAM" id="SSF52058">
    <property type="entry name" value="L domain-like"/>
    <property type="match status" value="1"/>
</dbReference>
<dbReference type="PANTHER" id="PTHR10662">
    <property type="entry name" value="NUCLEAR RNA EXPORT FACTOR"/>
    <property type="match status" value="1"/>
</dbReference>
<dbReference type="SMART" id="SM00804">
    <property type="entry name" value="TAP_C"/>
    <property type="match status" value="1"/>
</dbReference>
<dbReference type="FunCoup" id="A0A5C3PFC8">
    <property type="interactions" value="288"/>
</dbReference>
<dbReference type="GO" id="GO:0016973">
    <property type="term" value="P:poly(A)+ mRNA export from nucleus"/>
    <property type="evidence" value="ECO:0007669"/>
    <property type="project" value="TreeGrafter"/>
</dbReference>
<dbReference type="PROSITE" id="PS50177">
    <property type="entry name" value="NTF2_DOMAIN"/>
    <property type="match status" value="1"/>
</dbReference>
<evidence type="ECO:0000256" key="3">
    <source>
        <dbReference type="ARBA" id="ARBA00022448"/>
    </source>
</evidence>
<dbReference type="InterPro" id="IPR018222">
    <property type="entry name" value="Nuclear_transport_factor_2_euk"/>
</dbReference>
<gene>
    <name evidence="11" type="ORF">K466DRAFT_585939</name>
</gene>
<evidence type="ECO:0000313" key="12">
    <source>
        <dbReference type="Proteomes" id="UP000308197"/>
    </source>
</evidence>
<evidence type="ECO:0000313" key="11">
    <source>
        <dbReference type="EMBL" id="TFK87981.1"/>
    </source>
</evidence>
<dbReference type="CDD" id="cd14342">
    <property type="entry name" value="UBA_TAP-C"/>
    <property type="match status" value="1"/>
</dbReference>
<dbReference type="PANTHER" id="PTHR10662:SF22">
    <property type="entry name" value="NUCLEAR RNA EXPORT FACTOR 1"/>
    <property type="match status" value="1"/>
</dbReference>
<sequence length="580" mass="64201">MSQPAFSSPTPAPGTRAIAATALRRAGLIDRDATMRDVSDRPGGRKGAPKQSKARHNPHKPRGADALLGKDKPRVVPQTKGHGAPRLSGSSLTKGKRSAGAPLTEKVVDLWKEWVRRRWNPEAKFLNLERMAEDDWLKKHRLGVPTSDPASKEAQVILKIASKLRPEIETISLAHNGFTSGRIMTFLAHYLPKLKNLSLEGNSLSSWREIEYISGKRGRLEELRELILKGNPIRELEFKNNRAQTYKSEVARRFPSLEILDGEPVARVGFDAPSTSTSAPAHPRTMLSTFAWNMEPSFIAGVDGSLISNFFMRFFPAFDNARGSLLDLYATNATFSFQANTAIPPRARIQGVHVSKDYPHQRNLQWGPWLEGGNGGSRNLGRVNGLQKVSQSLHLGNEEIVRAQAALPLTQHDVAGSPEKFCVDAFPVRQGEQTNLLVTVHGQFTEKPAQGIRAFDRSFVLAIAPDGSRAKQRGWDVMILSDQLVIKGYSLHDAWRPGPMRVQAGDLLPSPGLQQALGTLASPQRALMQDVILRTRLNFQFAEDCLKNNEWDVDRAVANFEQVKGNLPPDAYLPQDAFLP</sequence>
<protein>
    <submittedName>
        <fullName evidence="11">NTF2-like protein</fullName>
    </submittedName>
</protein>
<evidence type="ECO:0000256" key="6">
    <source>
        <dbReference type="ARBA" id="ARBA00022816"/>
    </source>
</evidence>
<dbReference type="Pfam" id="PF22602">
    <property type="entry name" value="NXF_NTF2"/>
    <property type="match status" value="1"/>
</dbReference>
<keyword evidence="6" id="KW-0509">mRNA transport</keyword>
<dbReference type="InParanoid" id="A0A5C3PFC8"/>
<dbReference type="Proteomes" id="UP000308197">
    <property type="component" value="Unassembled WGS sequence"/>
</dbReference>
<dbReference type="InterPro" id="IPR030217">
    <property type="entry name" value="NXF_fam"/>
</dbReference>
<keyword evidence="4" id="KW-0433">Leucine-rich repeat</keyword>